<evidence type="ECO:0000313" key="2">
    <source>
        <dbReference type="EMBL" id="CAI4002564.1"/>
    </source>
</evidence>
<evidence type="ECO:0000313" key="5">
    <source>
        <dbReference type="Proteomes" id="UP001152797"/>
    </source>
</evidence>
<comment type="caution">
    <text evidence="2">The sequence shown here is derived from an EMBL/GenBank/DDBJ whole genome shotgun (WGS) entry which is preliminary data.</text>
</comment>
<reference evidence="2" key="1">
    <citation type="submission" date="2022-10" db="EMBL/GenBank/DDBJ databases">
        <authorList>
            <person name="Chen Y."/>
            <person name="Dougan E. K."/>
            <person name="Chan C."/>
            <person name="Rhodes N."/>
            <person name="Thang M."/>
        </authorList>
    </citation>
    <scope>NUCLEOTIDE SEQUENCE</scope>
</reference>
<dbReference type="Pfam" id="PF00027">
    <property type="entry name" value="cNMP_binding"/>
    <property type="match status" value="1"/>
</dbReference>
<gene>
    <name evidence="2" type="ORF">C1SCF055_LOCUS28510</name>
</gene>
<evidence type="ECO:0000313" key="4">
    <source>
        <dbReference type="EMBL" id="CAL4789876.1"/>
    </source>
</evidence>
<sequence length="359" mass="39897">MGRDEYTASSSATAPAKSFNAWPCLVVTLDPPLLVLHHTQLAFEYSGNQDPVETKTLYPALLRAELEMFMILRIPAGALSKVLRRFPGALQGITSRLKEAGNFLMMKLPVRYDVVNSLELFEDADVSFKKEVAAHGKRYVCTIGEVVVDGRQPNDCIYVVEYGVCSLQNELRQELEEVSSGSLFAVSDTVFGISRTPGTVAQVVSPFAAIMEIRQKDLTDALQRHYDKRRPPPFMEEILPAASSLQHLVATTEIFGKVSMNFIQDLCAGAQLRSYLPGQTLFIQAKQDKGKMFLVRGGALFVEKDGRRMHETNTCIGDLVILGAEHQRPCTVRAQTFVFTLEIPKAVFVQAIDKHPDSR</sequence>
<dbReference type="Proteomes" id="UP001152797">
    <property type="component" value="Unassembled WGS sequence"/>
</dbReference>
<feature type="non-terminal residue" evidence="2">
    <location>
        <position position="359"/>
    </location>
</feature>
<evidence type="ECO:0000313" key="3">
    <source>
        <dbReference type="EMBL" id="CAL1155939.1"/>
    </source>
</evidence>
<dbReference type="OrthoDB" id="10501034at2759"/>
<dbReference type="InterPro" id="IPR018490">
    <property type="entry name" value="cNMP-bd_dom_sf"/>
</dbReference>
<dbReference type="EMBL" id="CAMXCT030003118">
    <property type="protein sequence ID" value="CAL4789876.1"/>
    <property type="molecule type" value="Genomic_DNA"/>
</dbReference>
<keyword evidence="5" id="KW-1185">Reference proteome</keyword>
<evidence type="ECO:0000259" key="1">
    <source>
        <dbReference type="PROSITE" id="PS50042"/>
    </source>
</evidence>
<protein>
    <submittedName>
        <fullName evidence="4">Cyclic nucleotide-binding domain-containing protein</fullName>
    </submittedName>
</protein>
<dbReference type="SUPFAM" id="SSF51206">
    <property type="entry name" value="cAMP-binding domain-like"/>
    <property type="match status" value="2"/>
</dbReference>
<dbReference type="InterPro" id="IPR014710">
    <property type="entry name" value="RmlC-like_jellyroll"/>
</dbReference>
<dbReference type="CDD" id="cd00038">
    <property type="entry name" value="CAP_ED"/>
    <property type="match status" value="1"/>
</dbReference>
<reference evidence="3" key="2">
    <citation type="submission" date="2024-04" db="EMBL/GenBank/DDBJ databases">
        <authorList>
            <person name="Chen Y."/>
            <person name="Shah S."/>
            <person name="Dougan E. K."/>
            <person name="Thang M."/>
            <person name="Chan C."/>
        </authorList>
    </citation>
    <scope>NUCLEOTIDE SEQUENCE [LARGE SCALE GENOMIC DNA]</scope>
</reference>
<accession>A0A9P1D3A2</accession>
<proteinExistence type="predicted"/>
<dbReference type="AlphaFoldDB" id="A0A9P1D3A2"/>
<organism evidence="2">
    <name type="scientific">Cladocopium goreaui</name>
    <dbReference type="NCBI Taxonomy" id="2562237"/>
    <lineage>
        <taxon>Eukaryota</taxon>
        <taxon>Sar</taxon>
        <taxon>Alveolata</taxon>
        <taxon>Dinophyceae</taxon>
        <taxon>Suessiales</taxon>
        <taxon>Symbiodiniaceae</taxon>
        <taxon>Cladocopium</taxon>
    </lineage>
</organism>
<dbReference type="InterPro" id="IPR000595">
    <property type="entry name" value="cNMP-bd_dom"/>
</dbReference>
<dbReference type="PROSITE" id="PS50042">
    <property type="entry name" value="CNMP_BINDING_3"/>
    <property type="match status" value="1"/>
</dbReference>
<dbReference type="EMBL" id="CAMXCT020003118">
    <property type="protein sequence ID" value="CAL1155939.1"/>
    <property type="molecule type" value="Genomic_DNA"/>
</dbReference>
<feature type="domain" description="Cyclic nucleotide-binding" evidence="1">
    <location>
        <begin position="254"/>
        <end position="359"/>
    </location>
</feature>
<dbReference type="Gene3D" id="2.60.120.10">
    <property type="entry name" value="Jelly Rolls"/>
    <property type="match status" value="2"/>
</dbReference>
<dbReference type="EMBL" id="CAMXCT010003118">
    <property type="protein sequence ID" value="CAI4002564.1"/>
    <property type="molecule type" value="Genomic_DNA"/>
</dbReference>
<name>A0A9P1D3A2_9DINO</name>